<sequence>MKKIIFIFTIILAVFTGLYSEETQPEFEVTLNITNIETIEGKLFLSIYQDAQSFKKKEPLKTVSVQVDGREMTITEKLPQGEYVFFVYQDINENDKLDRNFLGMPKEPVGYGNHNGGRPGGFNKLKIEIKENKSVDIKLFKI</sequence>
<dbReference type="HOGENOM" id="CLU_125018_2_2_12"/>
<accession>A0A0F6MT00</accession>
<dbReference type="InterPro" id="IPR018673">
    <property type="entry name" value="DUF2141"/>
</dbReference>
<gene>
    <name evidence="1" type="ORF">HMPREF9723_00092</name>
</gene>
<organism evidence="1">
    <name type="scientific">Treponema denticola OTK</name>
    <dbReference type="NCBI Taxonomy" id="999434"/>
    <lineage>
        <taxon>Bacteria</taxon>
        <taxon>Pseudomonadati</taxon>
        <taxon>Spirochaetota</taxon>
        <taxon>Spirochaetia</taxon>
        <taxon>Spirochaetales</taxon>
        <taxon>Treponemataceae</taxon>
        <taxon>Treponema</taxon>
    </lineage>
</organism>
<name>A0A0F6MT00_TREDN</name>
<evidence type="ECO:0008006" key="2">
    <source>
        <dbReference type="Google" id="ProtNLM"/>
    </source>
</evidence>
<evidence type="ECO:0000313" key="1">
    <source>
        <dbReference type="EMBL" id="EMB24861.1"/>
    </source>
</evidence>
<proteinExistence type="predicted"/>
<dbReference type="Pfam" id="PF09912">
    <property type="entry name" value="DUF2141"/>
    <property type="match status" value="1"/>
</dbReference>
<dbReference type="EMBL" id="AGDY01000001">
    <property type="protein sequence ID" value="EMB24861.1"/>
    <property type="molecule type" value="Genomic_DNA"/>
</dbReference>
<comment type="caution">
    <text evidence="1">The sequence shown here is derived from an EMBL/GenBank/DDBJ whole genome shotgun (WGS) entry which is preliminary data.</text>
</comment>
<dbReference type="RefSeq" id="WP_002690091.1">
    <property type="nucleotide sequence ID" value="NZ_CM001797.1"/>
</dbReference>
<dbReference type="PATRIC" id="fig|999434.4.peg.95"/>
<dbReference type="AlphaFoldDB" id="A0A0F6MT00"/>
<protein>
    <recommendedName>
        <fullName evidence="2">DUF2141 domain-containing protein</fullName>
    </recommendedName>
</protein>
<reference evidence="1" key="1">
    <citation type="submission" date="2012-01" db="EMBL/GenBank/DDBJ databases">
        <title>The Genome Sequence of Treponema denticola OTK.</title>
        <authorList>
            <consortium name="The Broad Institute Genome Sequencing Platform"/>
            <person name="Earl A."/>
            <person name="Ward D."/>
            <person name="Feldgarden M."/>
            <person name="Gevers D."/>
            <person name="Blanton J.M."/>
            <person name="Fenno C.J."/>
            <person name="Baranova O.V."/>
            <person name="Mathney J."/>
            <person name="Dewhirst F.E."/>
            <person name="Izard J."/>
            <person name="Young S.K."/>
            <person name="Zeng Q."/>
            <person name="Gargeya S."/>
            <person name="Fitzgerald M."/>
            <person name="Haas B."/>
            <person name="Abouelleil A."/>
            <person name="Alvarado L."/>
            <person name="Arachchi H.M."/>
            <person name="Berlin A."/>
            <person name="Chapman S.B."/>
            <person name="Gearin G."/>
            <person name="Goldberg J."/>
            <person name="Griggs A."/>
            <person name="Gujja S."/>
            <person name="Hansen M."/>
            <person name="Heiman D."/>
            <person name="Howarth C."/>
            <person name="Larimer J."/>
            <person name="Lui A."/>
            <person name="MacDonald P.J.P."/>
            <person name="McCowen C."/>
            <person name="Montmayeur A."/>
            <person name="Murphy C."/>
            <person name="Neiman D."/>
            <person name="Pearson M."/>
            <person name="Priest M."/>
            <person name="Roberts A."/>
            <person name="Saif S."/>
            <person name="Shea T."/>
            <person name="Sisk P."/>
            <person name="Stolte C."/>
            <person name="Sykes S."/>
            <person name="Wortman J."/>
            <person name="Nusbaum C."/>
            <person name="Birren B."/>
        </authorList>
    </citation>
    <scope>NUCLEOTIDE SEQUENCE [LARGE SCALE GENOMIC DNA]</scope>
    <source>
        <strain evidence="1">OTK</strain>
    </source>
</reference>
<dbReference type="Proteomes" id="UP000011701">
    <property type="component" value="Chromosome"/>
</dbReference>